<dbReference type="STRING" id="341036.SAMN05660649_02406"/>
<evidence type="ECO:0000313" key="4">
    <source>
        <dbReference type="Proteomes" id="UP000199337"/>
    </source>
</evidence>
<proteinExistence type="predicted"/>
<dbReference type="OrthoDB" id="9769367at2"/>
<evidence type="ECO:0000259" key="2">
    <source>
        <dbReference type="Pfam" id="PF16653"/>
    </source>
</evidence>
<dbReference type="PANTHER" id="PTHR43796:SF2">
    <property type="entry name" value="CARBOXYNORSPERMIDINE SYNTHASE"/>
    <property type="match status" value="1"/>
</dbReference>
<feature type="domain" description="Saccharopine dehydrogenase-like C-terminal" evidence="2">
    <location>
        <begin position="210"/>
        <end position="378"/>
    </location>
</feature>
<keyword evidence="4" id="KW-1185">Reference proteome</keyword>
<dbReference type="InterPro" id="IPR032095">
    <property type="entry name" value="Sacchrp_dh-like_C"/>
</dbReference>
<gene>
    <name evidence="3" type="ORF">SAMN05660649_02406</name>
</gene>
<dbReference type="InterPro" id="IPR036291">
    <property type="entry name" value="NAD(P)-bd_dom_sf"/>
</dbReference>
<dbReference type="PANTHER" id="PTHR43796">
    <property type="entry name" value="CARBOXYNORSPERMIDINE SYNTHASE"/>
    <property type="match status" value="1"/>
</dbReference>
<dbReference type="RefSeq" id="WP_092471616.1">
    <property type="nucleotide sequence ID" value="NZ_FOOX01000008.1"/>
</dbReference>
<dbReference type="Pfam" id="PF03435">
    <property type="entry name" value="Sacchrp_dh_NADP"/>
    <property type="match status" value="1"/>
</dbReference>
<dbReference type="Pfam" id="PF16653">
    <property type="entry name" value="Sacchrp_dh_C"/>
    <property type="match status" value="1"/>
</dbReference>
<name>A0A1I2TYC8_9FIRM</name>
<evidence type="ECO:0000259" key="1">
    <source>
        <dbReference type="Pfam" id="PF03435"/>
    </source>
</evidence>
<dbReference type="SUPFAM" id="SSF51735">
    <property type="entry name" value="NAD(P)-binding Rossmann-fold domains"/>
    <property type="match status" value="1"/>
</dbReference>
<protein>
    <submittedName>
        <fullName evidence="3">Saccharopine dehydrogenase C-terminal domain-containing protein</fullName>
    </submittedName>
</protein>
<evidence type="ECO:0000313" key="3">
    <source>
        <dbReference type="EMBL" id="SFG69880.1"/>
    </source>
</evidence>
<feature type="domain" description="Saccharopine dehydrogenase NADP binding" evidence="1">
    <location>
        <begin position="4"/>
        <end position="127"/>
    </location>
</feature>
<organism evidence="3 4">
    <name type="scientific">Desulfotruncus arcticus DSM 17038</name>
    <dbReference type="NCBI Taxonomy" id="1121424"/>
    <lineage>
        <taxon>Bacteria</taxon>
        <taxon>Bacillati</taxon>
        <taxon>Bacillota</taxon>
        <taxon>Clostridia</taxon>
        <taxon>Eubacteriales</taxon>
        <taxon>Desulfallaceae</taxon>
        <taxon>Desulfotruncus</taxon>
    </lineage>
</organism>
<dbReference type="EMBL" id="FOOX01000008">
    <property type="protein sequence ID" value="SFG69880.1"/>
    <property type="molecule type" value="Genomic_DNA"/>
</dbReference>
<dbReference type="Gene3D" id="3.40.50.720">
    <property type="entry name" value="NAD(P)-binding Rossmann-like Domain"/>
    <property type="match status" value="1"/>
</dbReference>
<reference evidence="4" key="1">
    <citation type="submission" date="2016-10" db="EMBL/GenBank/DDBJ databases">
        <authorList>
            <person name="Varghese N."/>
            <person name="Submissions S."/>
        </authorList>
    </citation>
    <scope>NUCLEOTIDE SEQUENCE [LARGE SCALE GENOMIC DNA]</scope>
    <source>
        <strain evidence="4">DSM 17038</strain>
    </source>
</reference>
<dbReference type="InterPro" id="IPR005097">
    <property type="entry name" value="Sacchrp_dh_NADP-bd"/>
</dbReference>
<dbReference type="Proteomes" id="UP000199337">
    <property type="component" value="Unassembled WGS sequence"/>
</dbReference>
<sequence length="390" mass="42269">MRIVVFGGAGFEGSGIVRDLIKSCVSEVVIADCNIDGAHILANEFNTSGTKVSVQFVDADDHNSLVEAIKGADAVVSAIGPFYSYGVKTIKAAIDAKVPYVDINDDYDSTKEAFKFHDEAKKAGIPVIIGLGVTPGLSNVCVSYAAGKLDRVNTINISWIAGAGPGGHAVALHFFHALDGKIPIFIDNKYELISPVKEGKKSVRFPDPFGLVEVPYIGHSEHITLPMFIQGVKTVTVRGSLYPLIVQETINQIVKLGLFSMTPIKINETLIAPRDFAMEFFHTLMEAEETRYQVERVLKSLPTPGYGSLIIEVVGDKNNSTAKYTYVINADLCDATEWPASIGAQLLAGGEIKQKGVLAPEQCIQPEPFFGELKKRGIKISEVEEIIRVV</sequence>
<dbReference type="Gene3D" id="3.30.360.10">
    <property type="entry name" value="Dihydrodipicolinate Reductase, domain 2"/>
    <property type="match status" value="1"/>
</dbReference>
<dbReference type="AlphaFoldDB" id="A0A1I2TYC8"/>
<accession>A0A1I2TYC8</accession>